<reference evidence="15" key="1">
    <citation type="journal article" date="2022" name="bioRxiv">
        <title>Sequencing and chromosome-scale assembly of the giantPleurodeles waltlgenome.</title>
        <authorList>
            <person name="Brown T."/>
            <person name="Elewa A."/>
            <person name="Iarovenko S."/>
            <person name="Subramanian E."/>
            <person name="Araus A.J."/>
            <person name="Petzold A."/>
            <person name="Susuki M."/>
            <person name="Suzuki K.-i.T."/>
            <person name="Hayashi T."/>
            <person name="Toyoda A."/>
            <person name="Oliveira C."/>
            <person name="Osipova E."/>
            <person name="Leigh N.D."/>
            <person name="Simon A."/>
            <person name="Yun M.H."/>
        </authorList>
    </citation>
    <scope>NUCLEOTIDE SEQUENCE</scope>
    <source>
        <strain evidence="15">20211129_DDA</strain>
        <tissue evidence="15">Liver</tissue>
    </source>
</reference>
<evidence type="ECO:0000256" key="7">
    <source>
        <dbReference type="ARBA" id="ARBA00023136"/>
    </source>
</evidence>
<evidence type="ECO:0000259" key="13">
    <source>
        <dbReference type="Pfam" id="PF01094"/>
    </source>
</evidence>
<dbReference type="Pfam" id="PF01094">
    <property type="entry name" value="ANF_receptor"/>
    <property type="match status" value="1"/>
</dbReference>
<evidence type="ECO:0000256" key="9">
    <source>
        <dbReference type="ARBA" id="ARBA00023180"/>
    </source>
</evidence>
<evidence type="ECO:0000259" key="14">
    <source>
        <dbReference type="Pfam" id="PF07562"/>
    </source>
</evidence>
<dbReference type="AlphaFoldDB" id="A0AAV7KPC4"/>
<dbReference type="PANTHER" id="PTHR24061:SF599">
    <property type="entry name" value="G-PROTEIN COUPLED RECEPTORS FAMILY 3 PROFILE DOMAIN-CONTAINING PROTEIN"/>
    <property type="match status" value="1"/>
</dbReference>
<dbReference type="Proteomes" id="UP001066276">
    <property type="component" value="Chromosome 12"/>
</dbReference>
<evidence type="ECO:0000256" key="6">
    <source>
        <dbReference type="ARBA" id="ARBA00023040"/>
    </source>
</evidence>
<organism evidence="15 16">
    <name type="scientific">Pleurodeles waltl</name>
    <name type="common">Iberian ribbed newt</name>
    <dbReference type="NCBI Taxonomy" id="8319"/>
    <lineage>
        <taxon>Eukaryota</taxon>
        <taxon>Metazoa</taxon>
        <taxon>Chordata</taxon>
        <taxon>Craniata</taxon>
        <taxon>Vertebrata</taxon>
        <taxon>Euteleostomi</taxon>
        <taxon>Amphibia</taxon>
        <taxon>Batrachia</taxon>
        <taxon>Caudata</taxon>
        <taxon>Salamandroidea</taxon>
        <taxon>Salamandridae</taxon>
        <taxon>Pleurodelinae</taxon>
        <taxon>Pleurodeles</taxon>
    </lineage>
</organism>
<evidence type="ECO:0000313" key="15">
    <source>
        <dbReference type="EMBL" id="KAJ1080392.1"/>
    </source>
</evidence>
<keyword evidence="3" id="KW-0812">Transmembrane</keyword>
<comment type="similarity">
    <text evidence="11">Belongs to the G-protein coupled receptor 3 family. TAS1R subfamily.</text>
</comment>
<keyword evidence="7" id="KW-0472">Membrane</keyword>
<name>A0AAV7KPC4_PLEWA</name>
<dbReference type="InterPro" id="IPR038550">
    <property type="entry name" value="GPCR_3_9-Cys_sf"/>
</dbReference>
<dbReference type="GO" id="GO:0050909">
    <property type="term" value="P:sensory perception of taste"/>
    <property type="evidence" value="ECO:0007669"/>
    <property type="project" value="UniProtKB-ARBA"/>
</dbReference>
<comment type="subcellular location">
    <subcellularLocation>
        <location evidence="1">Cell membrane</location>
        <topology evidence="1">Multi-pass membrane protein</topology>
    </subcellularLocation>
</comment>
<dbReference type="SUPFAM" id="SSF53822">
    <property type="entry name" value="Periplasmic binding protein-like I"/>
    <property type="match status" value="1"/>
</dbReference>
<keyword evidence="16" id="KW-1185">Reference proteome</keyword>
<dbReference type="Gene3D" id="3.40.50.2300">
    <property type="match status" value="2"/>
</dbReference>
<dbReference type="EMBL" id="JANPWB010000016">
    <property type="protein sequence ID" value="KAJ1080392.1"/>
    <property type="molecule type" value="Genomic_DNA"/>
</dbReference>
<feature type="domain" description="GPCR family 3 nine cysteines" evidence="14">
    <location>
        <begin position="532"/>
        <end position="578"/>
    </location>
</feature>
<dbReference type="InterPro" id="IPR000068">
    <property type="entry name" value="GPCR_3_Ca_sens_rcpt-rel"/>
</dbReference>
<gene>
    <name evidence="15" type="ORF">NDU88_000606</name>
</gene>
<evidence type="ECO:0000256" key="11">
    <source>
        <dbReference type="ARBA" id="ARBA00038492"/>
    </source>
</evidence>
<evidence type="ECO:0000256" key="8">
    <source>
        <dbReference type="ARBA" id="ARBA00023170"/>
    </source>
</evidence>
<evidence type="ECO:0000256" key="5">
    <source>
        <dbReference type="ARBA" id="ARBA00022989"/>
    </source>
</evidence>
<evidence type="ECO:0000256" key="12">
    <source>
        <dbReference type="SAM" id="SignalP"/>
    </source>
</evidence>
<dbReference type="InterPro" id="IPR028082">
    <property type="entry name" value="Peripla_BP_I"/>
</dbReference>
<feature type="signal peptide" evidence="12">
    <location>
        <begin position="1"/>
        <end position="24"/>
    </location>
</feature>
<evidence type="ECO:0000313" key="16">
    <source>
        <dbReference type="Proteomes" id="UP001066276"/>
    </source>
</evidence>
<proteinExistence type="inferred from homology"/>
<dbReference type="PRINTS" id="PR00592">
    <property type="entry name" value="CASENSINGR"/>
</dbReference>
<dbReference type="InterPro" id="IPR001828">
    <property type="entry name" value="ANF_lig-bd_rcpt"/>
</dbReference>
<keyword evidence="8" id="KW-0675">Receptor</keyword>
<comment type="caution">
    <text evidence="15">The sequence shown here is derived from an EMBL/GenBank/DDBJ whole genome shotgun (WGS) entry which is preliminary data.</text>
</comment>
<evidence type="ECO:0000256" key="10">
    <source>
        <dbReference type="ARBA" id="ARBA00023224"/>
    </source>
</evidence>
<feature type="domain" description="Receptor ligand binding region" evidence="13">
    <location>
        <begin position="85"/>
        <end position="489"/>
    </location>
</feature>
<dbReference type="FunFam" id="3.40.50.2300:FF:000016">
    <property type="entry name" value="Taste 1 receptor member 2"/>
    <property type="match status" value="1"/>
</dbReference>
<evidence type="ECO:0000256" key="1">
    <source>
        <dbReference type="ARBA" id="ARBA00004651"/>
    </source>
</evidence>
<keyword evidence="9" id="KW-0325">Glycoprotein</keyword>
<dbReference type="GO" id="GO:0005886">
    <property type="term" value="C:plasma membrane"/>
    <property type="evidence" value="ECO:0007669"/>
    <property type="project" value="UniProtKB-SubCell"/>
</dbReference>
<protein>
    <submittedName>
        <fullName evidence="15">Uncharacterized protein</fullName>
    </submittedName>
</protein>
<dbReference type="InterPro" id="IPR000337">
    <property type="entry name" value="GPCR_3"/>
</dbReference>
<keyword evidence="5" id="KW-1133">Transmembrane helix</keyword>
<dbReference type="Gene3D" id="2.10.50.30">
    <property type="entry name" value="GPCR, family 3, nine cysteines domain"/>
    <property type="match status" value="1"/>
</dbReference>
<keyword evidence="2" id="KW-1003">Cell membrane</keyword>
<dbReference type="Pfam" id="PF07562">
    <property type="entry name" value="NCD3G"/>
    <property type="match status" value="1"/>
</dbReference>
<accession>A0AAV7KPC4</accession>
<dbReference type="FunFam" id="2.10.50.30:FF:000004">
    <property type="entry name" value="Taste receptor type 1 member 3-like protein"/>
    <property type="match status" value="1"/>
</dbReference>
<sequence>MSFRSCQKVTVCLVRLLLLSPCTGQLATPLCKLQRASVSGFTRDGDILLGGTFAMHDAREYSPLTFTERPARISCQTFLPASFPWLQAMTFAIEEVNMKSSLLPNITLGFRIHDSCMVLERSLVGTLWMLTGEEVPTPNYLCWKNHPTMAIVGDATSTVSILMSRILSLYKHPQISYSASSPLLSDRNEFPSFFRTVPSDDYQSCGLAQLLLHFEWTWVGLLADDDDYGQYGIQLLREELVNAGACIAFCETIITGRADKNAFHIVQVIKKSSANAIAIFSNAASLAEVLDEMMEQNVTGKVLIATEGWSTSGFMFMEKYSEILSGTIGFEIYSGEIPGFEEYLTGLHPLRTTDDVFLQEFWEETFGCKLHYGKRRSMDVYSNDTLVCTGAEKLERLQVNPTGITSFGYPYKIYTAVYAIARSLHDLSICRMDGTSFDQRTCADIMSLQPWQLLQYIRKVNLQENGGRGKYFDEHGNPPAQYDIINLQQNHNGTLKPVKVGAYDSSAPPGETLKVNVNAVHWNTGATGGTKIPISVCSPMCPTGKRKVVREGQPICCFVCVPCPQGEIANRTDSIDCSISEMNTKEHLMGRGTGRSKKIKNI</sequence>
<dbReference type="GO" id="GO:0004930">
    <property type="term" value="F:G protein-coupled receptor activity"/>
    <property type="evidence" value="ECO:0007669"/>
    <property type="project" value="UniProtKB-KW"/>
</dbReference>
<dbReference type="PRINTS" id="PR00248">
    <property type="entry name" value="GPCRMGR"/>
</dbReference>
<evidence type="ECO:0000256" key="3">
    <source>
        <dbReference type="ARBA" id="ARBA00022692"/>
    </source>
</evidence>
<dbReference type="InterPro" id="IPR011500">
    <property type="entry name" value="GPCR_3_9-Cys_dom"/>
</dbReference>
<dbReference type="PANTHER" id="PTHR24061">
    <property type="entry name" value="CALCIUM-SENSING RECEPTOR-RELATED"/>
    <property type="match status" value="1"/>
</dbReference>
<keyword evidence="10" id="KW-0807">Transducer</keyword>
<keyword evidence="4 12" id="KW-0732">Signal</keyword>
<keyword evidence="6" id="KW-0297">G-protein coupled receptor</keyword>
<evidence type="ECO:0000256" key="4">
    <source>
        <dbReference type="ARBA" id="ARBA00022729"/>
    </source>
</evidence>
<evidence type="ECO:0000256" key="2">
    <source>
        <dbReference type="ARBA" id="ARBA00022475"/>
    </source>
</evidence>
<feature type="chain" id="PRO_5043540943" evidence="12">
    <location>
        <begin position="25"/>
        <end position="602"/>
    </location>
</feature>